<dbReference type="EMBL" id="CP015221">
    <property type="protein sequence ID" value="AMY26266.1"/>
    <property type="molecule type" value="Genomic_DNA"/>
</dbReference>
<dbReference type="AlphaFoldDB" id="A0A143QTT5"/>
<dbReference type="KEGG" id="rhs:A3Q41_05011"/>
<evidence type="ECO:0000313" key="2">
    <source>
        <dbReference type="EMBL" id="AMY26266.1"/>
    </source>
</evidence>
<evidence type="ECO:0000313" key="3">
    <source>
        <dbReference type="Proteomes" id="UP000076038"/>
    </source>
</evidence>
<keyword evidence="1" id="KW-1133">Transmembrane helix</keyword>
<organism evidence="2 3">
    <name type="scientific">Rhodococcoides fascians</name>
    <name type="common">Rhodococcus fascians</name>
    <dbReference type="NCBI Taxonomy" id="1828"/>
    <lineage>
        <taxon>Bacteria</taxon>
        <taxon>Bacillati</taxon>
        <taxon>Actinomycetota</taxon>
        <taxon>Actinomycetes</taxon>
        <taxon>Mycobacteriales</taxon>
        <taxon>Nocardiaceae</taxon>
        <taxon>Rhodococcoides</taxon>
    </lineage>
</organism>
<accession>A0A143QTT5</accession>
<gene>
    <name evidence="2" type="ORF">A3Q41_05011</name>
</gene>
<protein>
    <submittedName>
        <fullName evidence="2">Uncharacterized protein</fullName>
    </submittedName>
</protein>
<feature type="transmembrane region" description="Helical" evidence="1">
    <location>
        <begin position="47"/>
        <end position="67"/>
    </location>
</feature>
<dbReference type="PATRIC" id="fig|1653479.3.peg.5079"/>
<reference evidence="2 3" key="1">
    <citation type="journal article" date="2016" name="Genome Announc.">
        <title>Complete Genome and Plasmid Sequences for Rhodococcus fascians D188 and Draft Sequences for Rhodococcus Isolates PBTS 1 and PBTS 2.</title>
        <authorList>
            <person name="Stamler R.A."/>
            <person name="Vereecke D."/>
            <person name="Zhang Y."/>
            <person name="Schilkey F."/>
            <person name="Devitt N."/>
            <person name="Randall J.J."/>
        </authorList>
    </citation>
    <scope>NUCLEOTIDE SEQUENCE [LARGE SCALE GENOMIC DNA]</scope>
    <source>
        <strain evidence="2 3">PBTS2</strain>
        <plasmid evidence="2">unnamed1</plasmid>
    </source>
</reference>
<dbReference type="RefSeq" id="WP_048320452.1">
    <property type="nucleotide sequence ID" value="NZ_CP015221.1"/>
</dbReference>
<evidence type="ECO:0000256" key="1">
    <source>
        <dbReference type="SAM" id="Phobius"/>
    </source>
</evidence>
<reference evidence="3" key="2">
    <citation type="submission" date="2016-04" db="EMBL/GenBank/DDBJ databases">
        <title>Complete Genome and Plasmid Sequences for Rhodococcus fascians D188 and Draft Sequences for Rhodococcus spp. Isolates PBTS 1 and PBTS 2.</title>
        <authorList>
            <person name="Stamer R."/>
            <person name="Vereecke D."/>
            <person name="Zhang Y."/>
            <person name="Schilkey F."/>
            <person name="Devitt N."/>
            <person name="Randall J."/>
        </authorList>
    </citation>
    <scope>NUCLEOTIDE SEQUENCE [LARGE SCALE GENOMIC DNA]</scope>
    <source>
        <strain evidence="3">PBTS2</strain>
        <plasmid evidence="3">unnamed1</plasmid>
    </source>
</reference>
<dbReference type="Proteomes" id="UP000076038">
    <property type="component" value="Plasmid unnamed1"/>
</dbReference>
<name>A0A143QTT5_RHOFA</name>
<proteinExistence type="predicted"/>
<geneLocation type="plasmid" evidence="2 3">
    <name>unnamed1</name>
</geneLocation>
<keyword evidence="1" id="KW-0472">Membrane</keyword>
<dbReference type="OrthoDB" id="4467605at2"/>
<keyword evidence="3" id="KW-1185">Reference proteome</keyword>
<keyword evidence="2" id="KW-0614">Plasmid</keyword>
<sequence>MAVLYWLTVALTLTSFLTTAVAGARFGLTLRHTTVCGPLDDRISRNLVLIGLLCAAATLALSAWTSWGPNPIPL</sequence>
<keyword evidence="1" id="KW-0812">Transmembrane</keyword>